<dbReference type="InterPro" id="IPR003439">
    <property type="entry name" value="ABC_transporter-like_ATP-bd"/>
</dbReference>
<keyword evidence="2" id="KW-1003">Cell membrane</keyword>
<keyword evidence="10" id="KW-1185">Reference proteome</keyword>
<dbReference type="InterPro" id="IPR050153">
    <property type="entry name" value="Metal_Ion_Import_ABC"/>
</dbReference>
<evidence type="ECO:0000256" key="2">
    <source>
        <dbReference type="ARBA" id="ARBA00022475"/>
    </source>
</evidence>
<reference evidence="9 10" key="1">
    <citation type="submission" date="2016-05" db="EMBL/GenBank/DDBJ databases">
        <title>Genomic Taxonomy of the Vibrionaceae.</title>
        <authorList>
            <person name="Gomez-Gil B."/>
            <person name="Enciso-Ibarra J."/>
        </authorList>
    </citation>
    <scope>NUCLEOTIDE SEQUENCE [LARGE SCALE GENOMIC DNA]</scope>
    <source>
        <strain evidence="9 10">CAIM 1920</strain>
    </source>
</reference>
<evidence type="ECO:0000256" key="7">
    <source>
        <dbReference type="ARBA" id="ARBA00023136"/>
    </source>
</evidence>
<dbReference type="GO" id="GO:0016887">
    <property type="term" value="F:ATP hydrolysis activity"/>
    <property type="evidence" value="ECO:0007669"/>
    <property type="project" value="InterPro"/>
</dbReference>
<dbReference type="InterPro" id="IPR027417">
    <property type="entry name" value="P-loop_NTPase"/>
</dbReference>
<feature type="domain" description="ABC transporter" evidence="8">
    <location>
        <begin position="2"/>
        <end position="236"/>
    </location>
</feature>
<accession>A0A1C3EEV8</accession>
<dbReference type="NCBIfam" id="NF002981">
    <property type="entry name" value="PRK03695.1"/>
    <property type="match status" value="1"/>
</dbReference>
<keyword evidence="6" id="KW-1278">Translocase</keyword>
<dbReference type="InterPro" id="IPR003593">
    <property type="entry name" value="AAA+_ATPase"/>
</dbReference>
<keyword evidence="5 9" id="KW-0067">ATP-binding</keyword>
<dbReference type="PROSITE" id="PS50893">
    <property type="entry name" value="ABC_TRANSPORTER_2"/>
    <property type="match status" value="1"/>
</dbReference>
<organism evidence="9 10">
    <name type="scientific">Veronia pacifica</name>
    <dbReference type="NCBI Taxonomy" id="1080227"/>
    <lineage>
        <taxon>Bacteria</taxon>
        <taxon>Pseudomonadati</taxon>
        <taxon>Pseudomonadota</taxon>
        <taxon>Gammaproteobacteria</taxon>
        <taxon>Vibrionales</taxon>
        <taxon>Vibrionaceae</taxon>
        <taxon>Veronia</taxon>
    </lineage>
</organism>
<dbReference type="AlphaFoldDB" id="A0A1C3EEV8"/>
<evidence type="ECO:0000259" key="8">
    <source>
        <dbReference type="PROSITE" id="PS50893"/>
    </source>
</evidence>
<evidence type="ECO:0000256" key="1">
    <source>
        <dbReference type="ARBA" id="ARBA00022448"/>
    </source>
</evidence>
<dbReference type="RefSeq" id="WP_068903870.1">
    <property type="nucleotide sequence ID" value="NZ_JBHUIF010000004.1"/>
</dbReference>
<dbReference type="PANTHER" id="PTHR42734">
    <property type="entry name" value="METAL TRANSPORT SYSTEM ATP-BINDING PROTEIN TM_0124-RELATED"/>
    <property type="match status" value="1"/>
</dbReference>
<gene>
    <name evidence="9" type="ORF">A8L45_15475</name>
</gene>
<keyword evidence="4" id="KW-0547">Nucleotide-binding</keyword>
<keyword evidence="1" id="KW-0813">Transport</keyword>
<dbReference type="FunFam" id="3.40.50.300:FF:000462">
    <property type="entry name" value="Vitamin B12 import ATP-binding protein BtuD"/>
    <property type="match status" value="1"/>
</dbReference>
<evidence type="ECO:0000256" key="3">
    <source>
        <dbReference type="ARBA" id="ARBA00022519"/>
    </source>
</evidence>
<evidence type="ECO:0000313" key="10">
    <source>
        <dbReference type="Proteomes" id="UP000094936"/>
    </source>
</evidence>
<evidence type="ECO:0000256" key="6">
    <source>
        <dbReference type="ARBA" id="ARBA00022967"/>
    </source>
</evidence>
<dbReference type="OrthoDB" id="5292475at2"/>
<dbReference type="Pfam" id="PF00005">
    <property type="entry name" value="ABC_tran"/>
    <property type="match status" value="1"/>
</dbReference>
<proteinExistence type="predicted"/>
<dbReference type="PANTHER" id="PTHR42734:SF18">
    <property type="entry name" value="VITAMIN B12 IMPORT ATP-BINDING PROTEIN BTUD"/>
    <property type="match status" value="1"/>
</dbReference>
<dbReference type="SMART" id="SM00382">
    <property type="entry name" value="AAA"/>
    <property type="match status" value="1"/>
</dbReference>
<dbReference type="Proteomes" id="UP000094936">
    <property type="component" value="Unassembled WGS sequence"/>
</dbReference>
<evidence type="ECO:0000313" key="9">
    <source>
        <dbReference type="EMBL" id="ODA31775.1"/>
    </source>
</evidence>
<dbReference type="EMBL" id="LYBM01000030">
    <property type="protein sequence ID" value="ODA31775.1"/>
    <property type="molecule type" value="Genomic_DNA"/>
</dbReference>
<keyword evidence="3" id="KW-0997">Cell inner membrane</keyword>
<dbReference type="STRING" id="1080227.A8L45_15475"/>
<comment type="caution">
    <text evidence="9">The sequence shown here is derived from an EMBL/GenBank/DDBJ whole genome shotgun (WGS) entry which is preliminary data.</text>
</comment>
<evidence type="ECO:0000256" key="4">
    <source>
        <dbReference type="ARBA" id="ARBA00022741"/>
    </source>
</evidence>
<keyword evidence="7" id="KW-0472">Membrane</keyword>
<name>A0A1C3EEV8_9GAMM</name>
<dbReference type="GO" id="GO:0005524">
    <property type="term" value="F:ATP binding"/>
    <property type="evidence" value="ECO:0007669"/>
    <property type="project" value="UniProtKB-KW"/>
</dbReference>
<sequence>MIRIEDLSLPPRLLPVNLTVNKGEILHILGPNGSGKSTLLSLLSGLEEGEGNIWIDGKRIAEFDNQHLAKVRGYLSQQGKPPFAIGVHQYLSLCLNAVTVTDSTIIDRVVKTLCDTLEINDKLSRNTEQLSGGEWQRVRLAGVCLQIWPELNPEAKVLILDEPASALDIAQQDVLYRLIKTVSDLGITIVMANHDLNKSLNEADRVVIMKSGHIIKQGLANKVMVPEVIRDVFGVEMRRHVVEGKSILL</sequence>
<dbReference type="Gene3D" id="3.40.50.300">
    <property type="entry name" value="P-loop containing nucleotide triphosphate hydrolases"/>
    <property type="match status" value="1"/>
</dbReference>
<evidence type="ECO:0000256" key="5">
    <source>
        <dbReference type="ARBA" id="ARBA00022840"/>
    </source>
</evidence>
<protein>
    <submittedName>
        <fullName evidence="9">Vitamin B12 ABC transporter ATP-binding protein BtuD</fullName>
    </submittedName>
</protein>
<dbReference type="SUPFAM" id="SSF52540">
    <property type="entry name" value="P-loop containing nucleoside triphosphate hydrolases"/>
    <property type="match status" value="1"/>
</dbReference>